<proteinExistence type="predicted"/>
<name>A0ABQ7UEP5_SOLTU</name>
<evidence type="ECO:0000256" key="1">
    <source>
        <dbReference type="SAM" id="Phobius"/>
    </source>
</evidence>
<keyword evidence="1" id="KW-1133">Transmembrane helix</keyword>
<dbReference type="EMBL" id="JAIVGD010000019">
    <property type="protein sequence ID" value="KAH0748068.1"/>
    <property type="molecule type" value="Genomic_DNA"/>
</dbReference>
<feature type="transmembrane region" description="Helical" evidence="1">
    <location>
        <begin position="287"/>
        <end position="308"/>
    </location>
</feature>
<dbReference type="Proteomes" id="UP000826656">
    <property type="component" value="Unassembled WGS sequence"/>
</dbReference>
<feature type="transmembrane region" description="Helical" evidence="1">
    <location>
        <begin position="252"/>
        <end position="275"/>
    </location>
</feature>
<dbReference type="PANTHER" id="PTHR12242">
    <property type="entry name" value="OS02G0130600 PROTEIN-RELATED"/>
    <property type="match status" value="1"/>
</dbReference>
<evidence type="ECO:0000313" key="3">
    <source>
        <dbReference type="Proteomes" id="UP000826656"/>
    </source>
</evidence>
<comment type="caution">
    <text evidence="2">The sequence shown here is derived from an EMBL/GenBank/DDBJ whole genome shotgun (WGS) entry which is preliminary data.</text>
</comment>
<reference evidence="2 3" key="1">
    <citation type="journal article" date="2021" name="bioRxiv">
        <title>Chromosome-scale and haplotype-resolved genome assembly of a tetraploid potato cultivar.</title>
        <authorList>
            <person name="Sun H."/>
            <person name="Jiao W.-B."/>
            <person name="Krause K."/>
            <person name="Campoy J.A."/>
            <person name="Goel M."/>
            <person name="Folz-Donahue K."/>
            <person name="Kukat C."/>
            <person name="Huettel B."/>
            <person name="Schneeberger K."/>
        </authorList>
    </citation>
    <scope>NUCLEOTIDE SEQUENCE [LARGE SCALE GENOMIC DNA]</scope>
    <source>
        <strain evidence="2">SolTubOtavaFocal</strain>
        <tissue evidence="2">Leaves</tissue>
    </source>
</reference>
<accession>A0ABQ7UEP5</accession>
<keyword evidence="1" id="KW-0472">Membrane</keyword>
<feature type="transmembrane region" description="Helical" evidence="1">
    <location>
        <begin position="78"/>
        <end position="99"/>
    </location>
</feature>
<sequence length="408" mass="46808">MLEVSSSKPLVSESKGFAFWVELVAPDLPSAGYLSYVVCELLHRSGSFILKSLIPRVSSRMQLQTNADTTDLSYWLNWRFLLCAIWVLTPTVIAVIILWKYERSVNVIPESDRREDCQKRSWLLYFDKAWKPCVKIINPIYLAVFRVFALALLTLVIVSDFIVHGGDIFYYYTQWTFALTAIYFWIGSGLSIYGCYRYNKTNSDVSKMQMDVEQGLLQSLTCTDYMNGVKLVNNVGYKRMLLVPEIAGRCGYLFQILFQMAAGAVMLTDSVYWFVIFPFLTLKNYDFNSFTVVTHSLNAVLLLGDAALNSLCFPWFRMCYFVIWTGVYVIFQWIVHACESIWWPYPFLDLSLKYAPVWYLLVAFLHIPCYGIFALLVRLKHQGVSGSSNGVVWGVMGGFSAERQLSGY</sequence>
<feature type="transmembrane region" description="Helical" evidence="1">
    <location>
        <begin position="140"/>
        <end position="163"/>
    </location>
</feature>
<keyword evidence="1" id="KW-0812">Transmembrane</keyword>
<feature type="transmembrane region" description="Helical" evidence="1">
    <location>
        <begin position="357"/>
        <end position="377"/>
    </location>
</feature>
<feature type="transmembrane region" description="Helical" evidence="1">
    <location>
        <begin position="175"/>
        <end position="196"/>
    </location>
</feature>
<dbReference type="PANTHER" id="PTHR12242:SF29">
    <property type="entry name" value="TRANSMEMBRANE PROTEIN"/>
    <property type="match status" value="1"/>
</dbReference>
<organism evidence="2 3">
    <name type="scientific">Solanum tuberosum</name>
    <name type="common">Potato</name>
    <dbReference type="NCBI Taxonomy" id="4113"/>
    <lineage>
        <taxon>Eukaryota</taxon>
        <taxon>Viridiplantae</taxon>
        <taxon>Streptophyta</taxon>
        <taxon>Embryophyta</taxon>
        <taxon>Tracheophyta</taxon>
        <taxon>Spermatophyta</taxon>
        <taxon>Magnoliopsida</taxon>
        <taxon>eudicotyledons</taxon>
        <taxon>Gunneridae</taxon>
        <taxon>Pentapetalae</taxon>
        <taxon>asterids</taxon>
        <taxon>lamiids</taxon>
        <taxon>Solanales</taxon>
        <taxon>Solanaceae</taxon>
        <taxon>Solanoideae</taxon>
        <taxon>Solaneae</taxon>
        <taxon>Solanum</taxon>
    </lineage>
</organism>
<protein>
    <submittedName>
        <fullName evidence="2">Uncharacterized protein</fullName>
    </submittedName>
</protein>
<feature type="transmembrane region" description="Helical" evidence="1">
    <location>
        <begin position="320"/>
        <end position="345"/>
    </location>
</feature>
<keyword evidence="3" id="KW-1185">Reference proteome</keyword>
<evidence type="ECO:0000313" key="2">
    <source>
        <dbReference type="EMBL" id="KAH0748068.1"/>
    </source>
</evidence>
<gene>
    <name evidence="2" type="ORF">KY290_027300</name>
</gene>